<dbReference type="EMBL" id="JARPUR010000007">
    <property type="protein sequence ID" value="KAK4872847.1"/>
    <property type="molecule type" value="Genomic_DNA"/>
</dbReference>
<dbReference type="GO" id="GO:0031380">
    <property type="term" value="C:nuclear RNA-directed RNA polymerase complex"/>
    <property type="evidence" value="ECO:0007669"/>
    <property type="project" value="TreeGrafter"/>
</dbReference>
<evidence type="ECO:0000256" key="6">
    <source>
        <dbReference type="ARBA" id="ARBA00022833"/>
    </source>
</evidence>
<keyword evidence="11" id="KW-1185">Reference proteome</keyword>
<reference evidence="11" key="1">
    <citation type="submission" date="2023-01" db="EMBL/GenBank/DDBJ databases">
        <title>Key to firefly adult light organ development and bioluminescence: homeobox transcription factors regulate luciferase expression and transportation to peroxisome.</title>
        <authorList>
            <person name="Fu X."/>
        </authorList>
    </citation>
    <scope>NUCLEOTIDE SEQUENCE [LARGE SCALE GENOMIC DNA]</scope>
</reference>
<dbReference type="PANTHER" id="PTHR10887:SF341">
    <property type="entry name" value="NFX1-TYPE ZINC FINGER-CONTAINING PROTEIN 1"/>
    <property type="match status" value="1"/>
</dbReference>
<dbReference type="Pfam" id="PF13087">
    <property type="entry name" value="AAA_12"/>
    <property type="match status" value="1"/>
</dbReference>
<dbReference type="CDD" id="cd18808">
    <property type="entry name" value="SF1_C_Upf1"/>
    <property type="match status" value="1"/>
</dbReference>
<organism evidence="10 11">
    <name type="scientific">Aquatica leii</name>
    <dbReference type="NCBI Taxonomy" id="1421715"/>
    <lineage>
        <taxon>Eukaryota</taxon>
        <taxon>Metazoa</taxon>
        <taxon>Ecdysozoa</taxon>
        <taxon>Arthropoda</taxon>
        <taxon>Hexapoda</taxon>
        <taxon>Insecta</taxon>
        <taxon>Pterygota</taxon>
        <taxon>Neoptera</taxon>
        <taxon>Endopterygota</taxon>
        <taxon>Coleoptera</taxon>
        <taxon>Polyphaga</taxon>
        <taxon>Elateriformia</taxon>
        <taxon>Elateroidea</taxon>
        <taxon>Lampyridae</taxon>
        <taxon>Luciolinae</taxon>
        <taxon>Aquatica</taxon>
    </lineage>
</organism>
<dbReference type="InterPro" id="IPR041677">
    <property type="entry name" value="DNA2/NAM7_AAA_11"/>
</dbReference>
<sequence length="1962" mass="224962">MFNQKSPQPGNSRWKDNAYPKNRYVQTDAKNNAMRRLRNNTASSGTLEKLSNKDPKEIVLEITGQESEFKQLLDSELSDDRIVLIVKTLAQVCLSETVNSKAAIITMASKDCFHKSLQRFVFSLIVQNSTACNRSFYFWNDPMGFFSNSAAVFQTLIESVPSRAYEVLPGTLKIYKVTFTSMSHEVINKEILEKFDKIMKMLELCKLEKPRKVDEVKTKNTVHDDSNVEPPDDFRLLSVYPTTDDILLPAGYLRKNLIDIGYTSVAHYLDVQFRLLKEDFVGPLRNGIAEYMRYAGPPKQVIKGSDVKIYTDVRFVYFQWTRNKFGVLVQFRPKNKNQKLEELVSFSKRFMYGSLLCFTTDNFQSLLFGRVMDQSMELLRKGQVIVGLEETVDDKLLHQSFVMVESSVYFEPYYHVLKALQNMKETQFPMKKYIIDLGSEIDTVSYLSPTSTYMIGHHRVQVNNSDAWPDVTNLRVNHTQYDAFRAALTNEFVVIQGPPGTGKTFLGLKIAKTLIRNKRYWYNSSPILIVCYTNHALDQFLEGLRETTNKIVRIGGQSKNDNMEQFTLKEKRKVFSSSMERKPLFEIKEKLRSCLNHVNYYNDILEDIESNSVIINFKEFSIIDETISFSWFSRASNPEMVEWLLGGQSRKERNLEKNKIQIRELQDTTKRKPETDLHEEFDEILYNRTRDARYIDSDIDIRIKRRTTHRLTSVQNIEMLINAINDKLNRLTSQEGWDCNERVDLYIQRGRLLKDLQYLKIKLKQYENIQVKNKPRSYNLINPHNMSGNDRWHLYFYWLNQYQQLVRNKLMEHHHNYTIVEEQQNQIRDIFDLELMQEMLVVGMTTTGAARLQTLIRDLKSPIVIVEEAAEVLESHVVVSLTSHCKHLILIGDHQQLRPSTSNYYIERHFNLGISLFERMVRNNMHCHVLGVQHRMRPEFANLIVPAIYPKLENHPSVYDFPSIVGIAKNLYFIDHKFEEDQSADSSKFNTHEAKFLIALARYLIQNGYKSEDITIIGAYSAQMFALWKEQRKCSDLLEGVRITVLDNYQGEENKIILLSLVRNNKEGKIGFLKIENRVCVALSRAREGFYIMGNMDLLCKESELWVKIRTVLESQDSLGTSLLLRCQIHPKHEISVTLPEDFCNVAEGGCNKDCGMQLACGHICTMLCHVFDRAHEKFKCKVKCTKILCENNHTCPGFCYEQCQPCDVPMLKILPCGHEHYLPCHLNINDFKCPTPVKTTLECGHEDLNKPCHCPIDSHKCPFPCDTRVEPCGHACLQNCHFNNDPDHLSYACQKPCERTRLDCSTGNHKCLNRCYEKCTPCEVVVTKKKSCTHKVMVPCNKSPDGIKCIAKCKRLLPCGHACKKKCEESCGACNVKLLKEISECGHTIRIKCSETPSRKLCYEKCSLLLACGHVCQNKCNERCTTSCETLIDHTNSTDCGHKFKIQCHMHQKVYASNSRELLKFCDSPCGATLSCSHVCSGTCGECAQGRIHKGCTEKCGAVLVCGHPCPIQCRDACRPCEAECTNKCQHSVCKERCGQPCIKCAEKCTRKCPHVQCLALCGNICTVSPCNEPCSKNLSCGHFCVGFCGDPCPPLCRECNHDELTEIFFGNEDEEGARFVMLDECKHVVENTGMLKWLQSSEGDQEKIAPKCCPRCKTVLTSTQRYSDHVKKALMNLSQVKEKYFGSRADNERRRTELLNKILALREERLLMKGSMFEVILATFENSIKPIKNGRRQTFNLVLYTIYLAKLQIVEDVVAVCRKGNLQTTEMTKNIDFLFSSLLKNGKTLSKQATADLQRELKRFSFMVQLSQIRQSDYFWRYSSKPEFVDTFEAIDTVVFSIKLFTEDLEASVVKKFDYLYENFEEIKISKVDLQKVVTAMGMSKGHWFKCPNGHVYAIGECGGAMETGKCVDCGAAIGGSSHALLPTNSHAGEVDGSRFAAYSNNPTNNLLNYREFRHF</sequence>
<dbReference type="GO" id="GO:0004386">
    <property type="term" value="F:helicase activity"/>
    <property type="evidence" value="ECO:0007669"/>
    <property type="project" value="InterPro"/>
</dbReference>
<dbReference type="Pfam" id="PF13086">
    <property type="entry name" value="AAA_11"/>
    <property type="match status" value="1"/>
</dbReference>
<evidence type="ECO:0000256" key="7">
    <source>
        <dbReference type="ARBA" id="ARBA00022859"/>
    </source>
</evidence>
<protein>
    <recommendedName>
        <fullName evidence="9">RZ-type domain-containing protein</fullName>
    </recommendedName>
</protein>
<dbReference type="Pfam" id="PF20173">
    <property type="entry name" value="ZnF_RZ-type"/>
    <property type="match status" value="1"/>
</dbReference>
<dbReference type="InterPro" id="IPR045055">
    <property type="entry name" value="DNA2/NAM7-like"/>
</dbReference>
<dbReference type="PROSITE" id="PS51981">
    <property type="entry name" value="ZF_RZ"/>
    <property type="match status" value="1"/>
</dbReference>
<evidence type="ECO:0000313" key="10">
    <source>
        <dbReference type="EMBL" id="KAK4872847.1"/>
    </source>
</evidence>
<dbReference type="InterPro" id="IPR003593">
    <property type="entry name" value="AAA+_ATPase"/>
</dbReference>
<evidence type="ECO:0000256" key="5">
    <source>
        <dbReference type="ARBA" id="ARBA00022771"/>
    </source>
</evidence>
<accession>A0AAN7NYC5</accession>
<dbReference type="InterPro" id="IPR046439">
    <property type="entry name" value="ZF_RZ_dom"/>
</dbReference>
<feature type="domain" description="RZ-type" evidence="9">
    <location>
        <begin position="1871"/>
        <end position="1942"/>
    </location>
</feature>
<dbReference type="GO" id="GO:0008270">
    <property type="term" value="F:zinc ion binding"/>
    <property type="evidence" value="ECO:0007669"/>
    <property type="project" value="UniProtKB-KW"/>
</dbReference>
<comment type="caution">
    <text evidence="10">The sequence shown here is derived from an EMBL/GenBank/DDBJ whole genome shotgun (WGS) entry which is preliminary data.</text>
</comment>
<evidence type="ECO:0000256" key="3">
    <source>
        <dbReference type="ARBA" id="ARBA00022723"/>
    </source>
</evidence>
<evidence type="ECO:0000256" key="2">
    <source>
        <dbReference type="ARBA" id="ARBA00022490"/>
    </source>
</evidence>
<dbReference type="InterPro" id="IPR057373">
    <property type="entry name" value="ZNFX1"/>
</dbReference>
<dbReference type="Proteomes" id="UP001353858">
    <property type="component" value="Unassembled WGS sequence"/>
</dbReference>
<evidence type="ECO:0000256" key="4">
    <source>
        <dbReference type="ARBA" id="ARBA00022737"/>
    </source>
</evidence>
<dbReference type="GO" id="GO:0031048">
    <property type="term" value="P:regulatory ncRNA-mediated heterochromatin formation"/>
    <property type="evidence" value="ECO:0007669"/>
    <property type="project" value="TreeGrafter"/>
</dbReference>
<feature type="region of interest" description="Disordered" evidence="8">
    <location>
        <begin position="1"/>
        <end position="31"/>
    </location>
</feature>
<keyword evidence="5" id="KW-0863">Zinc-finger</keyword>
<evidence type="ECO:0000256" key="8">
    <source>
        <dbReference type="SAM" id="MobiDB-lite"/>
    </source>
</evidence>
<dbReference type="GO" id="GO:0005737">
    <property type="term" value="C:cytoplasm"/>
    <property type="evidence" value="ECO:0007669"/>
    <property type="project" value="UniProtKB-SubCell"/>
</dbReference>
<dbReference type="FunFam" id="3.40.50.300:FF:000742">
    <property type="entry name" value="NFX1-type zinc finger-containing protein 1"/>
    <property type="match status" value="1"/>
</dbReference>
<evidence type="ECO:0000256" key="1">
    <source>
        <dbReference type="ARBA" id="ARBA00004496"/>
    </source>
</evidence>
<gene>
    <name evidence="10" type="ORF">RN001_014876</name>
</gene>
<dbReference type="Pfam" id="PF25396">
    <property type="entry name" value="ZNFX1"/>
    <property type="match status" value="1"/>
</dbReference>
<dbReference type="SUPFAM" id="SSF52540">
    <property type="entry name" value="P-loop containing nucleoside triphosphate hydrolases"/>
    <property type="match status" value="1"/>
</dbReference>
<proteinExistence type="predicted"/>
<keyword evidence="6" id="KW-0862">Zinc</keyword>
<dbReference type="SMART" id="SM00382">
    <property type="entry name" value="AAA"/>
    <property type="match status" value="1"/>
</dbReference>
<evidence type="ECO:0000313" key="11">
    <source>
        <dbReference type="Proteomes" id="UP001353858"/>
    </source>
</evidence>
<dbReference type="SMART" id="SM00438">
    <property type="entry name" value="ZnF_NFX"/>
    <property type="match status" value="6"/>
</dbReference>
<dbReference type="InterPro" id="IPR047187">
    <property type="entry name" value="SF1_C_Upf1"/>
</dbReference>
<keyword evidence="2" id="KW-0963">Cytoplasm</keyword>
<dbReference type="Gene3D" id="3.40.50.300">
    <property type="entry name" value="P-loop containing nucleotide triphosphate hydrolases"/>
    <property type="match status" value="3"/>
</dbReference>
<dbReference type="InterPro" id="IPR000967">
    <property type="entry name" value="Znf_NFX1"/>
</dbReference>
<dbReference type="GO" id="GO:0002376">
    <property type="term" value="P:immune system process"/>
    <property type="evidence" value="ECO:0007669"/>
    <property type="project" value="UniProtKB-KW"/>
</dbReference>
<comment type="subcellular location">
    <subcellularLocation>
        <location evidence="1">Cytoplasm</location>
    </subcellularLocation>
</comment>
<keyword evidence="7" id="KW-0391">Immunity</keyword>
<dbReference type="InterPro" id="IPR027417">
    <property type="entry name" value="P-loop_NTPase"/>
</dbReference>
<dbReference type="PANTHER" id="PTHR10887">
    <property type="entry name" value="DNA2/NAM7 HELICASE FAMILY"/>
    <property type="match status" value="1"/>
</dbReference>
<evidence type="ECO:0000259" key="9">
    <source>
        <dbReference type="PROSITE" id="PS51981"/>
    </source>
</evidence>
<feature type="compositionally biased region" description="Polar residues" evidence="8">
    <location>
        <begin position="1"/>
        <end position="11"/>
    </location>
</feature>
<keyword evidence="4" id="KW-0677">Repeat</keyword>
<dbReference type="InterPro" id="IPR041679">
    <property type="entry name" value="DNA2/NAM7-like_C"/>
</dbReference>
<keyword evidence="3" id="KW-0479">Metal-binding</keyword>
<name>A0AAN7NYC5_9COLE</name>